<protein>
    <submittedName>
        <fullName evidence="1">Uncharacterized protein</fullName>
    </submittedName>
</protein>
<dbReference type="HOGENOM" id="CLU_1625833_0_0_0"/>
<evidence type="ECO:0000313" key="1">
    <source>
        <dbReference type="EMBL" id="ADY62305.1"/>
    </source>
</evidence>
<proteinExistence type="predicted"/>
<dbReference type="EMBL" id="CP002546">
    <property type="protein sequence ID" value="ADY62305.1"/>
    <property type="molecule type" value="Genomic_DNA"/>
</dbReference>
<evidence type="ECO:0000313" key="2">
    <source>
        <dbReference type="Proteomes" id="UP000006860"/>
    </source>
</evidence>
<dbReference type="RefSeq" id="WP_013631009.1">
    <property type="nucleotide sequence ID" value="NC_015174.1"/>
</dbReference>
<dbReference type="STRING" id="756272.Plabr_4734"/>
<keyword evidence="2" id="KW-1185">Reference proteome</keyword>
<reference evidence="2" key="1">
    <citation type="submission" date="2011-02" db="EMBL/GenBank/DDBJ databases">
        <title>The complete genome of Planctomyces brasiliensis DSM 5305.</title>
        <authorList>
            <person name="Lucas S."/>
            <person name="Copeland A."/>
            <person name="Lapidus A."/>
            <person name="Bruce D."/>
            <person name="Goodwin L."/>
            <person name="Pitluck S."/>
            <person name="Kyrpides N."/>
            <person name="Mavromatis K."/>
            <person name="Pagani I."/>
            <person name="Ivanova N."/>
            <person name="Ovchinnikova G."/>
            <person name="Lu M."/>
            <person name="Detter J.C."/>
            <person name="Han C."/>
            <person name="Land M."/>
            <person name="Hauser L."/>
            <person name="Markowitz V."/>
            <person name="Cheng J.-F."/>
            <person name="Hugenholtz P."/>
            <person name="Woyke T."/>
            <person name="Wu D."/>
            <person name="Tindall B."/>
            <person name="Pomrenke H.G."/>
            <person name="Brambilla E."/>
            <person name="Klenk H.-P."/>
            <person name="Eisen J.A."/>
        </authorList>
    </citation>
    <scope>NUCLEOTIDE SEQUENCE [LARGE SCALE GENOMIC DNA]</scope>
    <source>
        <strain evidence="2">ATCC 49424 / DSM 5305 / JCM 21570 / NBRC 103401 / IFAM 1448</strain>
    </source>
</reference>
<accession>F0SQC6</accession>
<sequence>MSSGSIEAISPSLIAAARERAEYVAEMVGNELRPSGKNQAGPELILTRSLLLELGAALQLRCWEAAGIVDHLNYGLPEFSEAIQQIAQGFERSTGGGNKQDSDLLSFRVMKYSLERMAWSGQSTYSSDLVVGEVSEEMLDELAQTLWANRNELQKLLEDSEDG</sequence>
<gene>
    <name evidence="1" type="ordered locus">Plabr_4734</name>
</gene>
<name>F0SQC6_RUBBR</name>
<dbReference type="KEGG" id="pbs:Plabr_4734"/>
<dbReference type="Proteomes" id="UP000006860">
    <property type="component" value="Chromosome"/>
</dbReference>
<organism evidence="1 2">
    <name type="scientific">Rubinisphaera brasiliensis (strain ATCC 49424 / DSM 5305 / JCM 21570 / IAM 15109 / NBRC 103401 / IFAM 1448)</name>
    <name type="common">Planctomyces brasiliensis</name>
    <dbReference type="NCBI Taxonomy" id="756272"/>
    <lineage>
        <taxon>Bacteria</taxon>
        <taxon>Pseudomonadati</taxon>
        <taxon>Planctomycetota</taxon>
        <taxon>Planctomycetia</taxon>
        <taxon>Planctomycetales</taxon>
        <taxon>Planctomycetaceae</taxon>
        <taxon>Rubinisphaera</taxon>
    </lineage>
</organism>
<dbReference type="AlphaFoldDB" id="F0SQC6"/>